<organism evidence="2 3">
    <name type="scientific">Marivivens donghaensis</name>
    <dbReference type="NCBI Taxonomy" id="1699413"/>
    <lineage>
        <taxon>Bacteria</taxon>
        <taxon>Pseudomonadati</taxon>
        <taxon>Pseudomonadota</taxon>
        <taxon>Alphaproteobacteria</taxon>
        <taxon>Rhodobacterales</taxon>
        <taxon>Paracoccaceae</taxon>
        <taxon>Marivivens group</taxon>
        <taxon>Marivivens</taxon>
    </lineage>
</organism>
<sequence length="74" mass="7850">MPMPPRRPTKIVKPVGLSNGMKSHGGQARKAAGFKSMKGAASLDGVVAHRPDPKTDDAQQVKAQQFVVKPEASE</sequence>
<evidence type="ECO:0000313" key="3">
    <source>
        <dbReference type="Proteomes" id="UP000709466"/>
    </source>
</evidence>
<keyword evidence="3" id="KW-1185">Reference proteome</keyword>
<accession>A0ABX0VWS2</accession>
<proteinExistence type="predicted"/>
<dbReference type="RefSeq" id="WP_167637793.1">
    <property type="nucleotide sequence ID" value="NZ_JAATOP010000004.1"/>
</dbReference>
<evidence type="ECO:0000256" key="1">
    <source>
        <dbReference type="SAM" id="MobiDB-lite"/>
    </source>
</evidence>
<protein>
    <submittedName>
        <fullName evidence="2">Uncharacterized protein</fullName>
    </submittedName>
</protein>
<name>A0ABX0VWS2_9RHOB</name>
<feature type="region of interest" description="Disordered" evidence="1">
    <location>
        <begin position="1"/>
        <end position="32"/>
    </location>
</feature>
<dbReference type="EMBL" id="JAATOP010000004">
    <property type="protein sequence ID" value="NIY72416.1"/>
    <property type="molecule type" value="Genomic_DNA"/>
</dbReference>
<reference evidence="2 3" key="1">
    <citation type="submission" date="2020-03" db="EMBL/GenBank/DDBJ databases">
        <title>Bacterial isolates of synthetic phycosphere.</title>
        <authorList>
            <person name="Fu H."/>
            <person name="Moran M.A."/>
        </authorList>
    </citation>
    <scope>NUCLEOTIDE SEQUENCE [LARGE SCALE GENOMIC DNA]</scope>
    <source>
        <strain evidence="2 3">HF1</strain>
    </source>
</reference>
<comment type="caution">
    <text evidence="2">The sequence shown here is derived from an EMBL/GenBank/DDBJ whole genome shotgun (WGS) entry which is preliminary data.</text>
</comment>
<gene>
    <name evidence="2" type="ORF">HCZ30_08190</name>
</gene>
<dbReference type="Proteomes" id="UP000709466">
    <property type="component" value="Unassembled WGS sequence"/>
</dbReference>
<evidence type="ECO:0000313" key="2">
    <source>
        <dbReference type="EMBL" id="NIY72416.1"/>
    </source>
</evidence>